<evidence type="ECO:0000313" key="4">
    <source>
        <dbReference type="EMBL" id="PIG86335.1"/>
    </source>
</evidence>
<keyword evidence="1" id="KW-0560">Oxidoreductase</keyword>
<dbReference type="Pfam" id="PF00248">
    <property type="entry name" value="Aldo_ket_red"/>
    <property type="match status" value="1"/>
</dbReference>
<protein>
    <recommendedName>
        <fullName evidence="3">NADP-dependent oxidoreductase domain-containing protein</fullName>
    </recommendedName>
</protein>
<proteinExistence type="inferred from homology"/>
<dbReference type="PANTHER" id="PTHR43364">
    <property type="entry name" value="NADH-SPECIFIC METHYLGLYOXAL REDUCTASE-RELATED"/>
    <property type="match status" value="1"/>
</dbReference>
<evidence type="ECO:0000313" key="5">
    <source>
        <dbReference type="Proteomes" id="UP000231358"/>
    </source>
</evidence>
<comment type="caution">
    <text evidence="4">The sequence shown here is derived from an EMBL/GenBank/DDBJ whole genome shotgun (WGS) entry which is preliminary data.</text>
</comment>
<accession>A0A2G7G168</accession>
<evidence type="ECO:0000256" key="1">
    <source>
        <dbReference type="ARBA" id="ARBA00023002"/>
    </source>
</evidence>
<dbReference type="InterPro" id="IPR036812">
    <property type="entry name" value="NAD(P)_OxRdtase_dom_sf"/>
</dbReference>
<dbReference type="GO" id="GO:0016491">
    <property type="term" value="F:oxidoreductase activity"/>
    <property type="evidence" value="ECO:0007669"/>
    <property type="project" value="UniProtKB-KW"/>
</dbReference>
<evidence type="ECO:0000256" key="2">
    <source>
        <dbReference type="ARBA" id="ARBA00038157"/>
    </source>
</evidence>
<dbReference type="AlphaFoldDB" id="A0A2G7G168"/>
<dbReference type="SUPFAM" id="SSF51430">
    <property type="entry name" value="NAD(P)-linked oxidoreductase"/>
    <property type="match status" value="1"/>
</dbReference>
<gene>
    <name evidence="4" type="ORF">AARAC_011594</name>
</gene>
<evidence type="ECO:0000259" key="3">
    <source>
        <dbReference type="Pfam" id="PF00248"/>
    </source>
</evidence>
<dbReference type="EMBL" id="NEXV01000261">
    <property type="protein sequence ID" value="PIG86335.1"/>
    <property type="molecule type" value="Genomic_DNA"/>
</dbReference>
<dbReference type="PANTHER" id="PTHR43364:SF4">
    <property type="entry name" value="NAD(P)-LINKED OXIDOREDUCTASE SUPERFAMILY PROTEIN"/>
    <property type="match status" value="1"/>
</dbReference>
<organism evidence="4 5">
    <name type="scientific">Aspergillus arachidicola</name>
    <dbReference type="NCBI Taxonomy" id="656916"/>
    <lineage>
        <taxon>Eukaryota</taxon>
        <taxon>Fungi</taxon>
        <taxon>Dikarya</taxon>
        <taxon>Ascomycota</taxon>
        <taxon>Pezizomycotina</taxon>
        <taxon>Eurotiomycetes</taxon>
        <taxon>Eurotiomycetidae</taxon>
        <taxon>Eurotiales</taxon>
        <taxon>Aspergillaceae</taxon>
        <taxon>Aspergillus</taxon>
        <taxon>Aspergillus subgen. Circumdati</taxon>
    </lineage>
</organism>
<name>A0A2G7G168_9EURO</name>
<reference evidence="4 5" key="1">
    <citation type="submission" date="2017-05" db="EMBL/GenBank/DDBJ databases">
        <title>Genome sequence for an aflatoxigenic pathogen of Argentinian peanut, Aspergillus arachidicola.</title>
        <authorList>
            <person name="Moore G."/>
            <person name="Beltz S.B."/>
            <person name="Mack B.M."/>
        </authorList>
    </citation>
    <scope>NUCLEOTIDE SEQUENCE [LARGE SCALE GENOMIC DNA]</scope>
    <source>
        <strain evidence="4 5">CBS 117610</strain>
    </source>
</reference>
<comment type="similarity">
    <text evidence="2">Belongs to the aldo/keto reductase family. Aldo/keto reductase 2 subfamily.</text>
</comment>
<keyword evidence="5" id="KW-1185">Reference proteome</keyword>
<dbReference type="STRING" id="656916.A0A2G7G168"/>
<dbReference type="Proteomes" id="UP000231358">
    <property type="component" value="Unassembled WGS sequence"/>
</dbReference>
<dbReference type="InterPro" id="IPR023210">
    <property type="entry name" value="NADP_OxRdtase_dom"/>
</dbReference>
<dbReference type="InterPro" id="IPR050523">
    <property type="entry name" value="AKR_Detox_Biosynth"/>
</dbReference>
<sequence>MTIGPDAALGARITDLGKYRKCLDYLTSKGYNELDTAAIYAGGKQETFTNDVGFKYRGYRIASKTMPKEPHDHAPERLPATIFFTTSLVRALSHLGPVLPPCTTSYEETLECVDKMYKAGKFKQLCFVGGCRDSRALESKLEPCLRKFGISLVIYTPLAAGLFSGQYSTLEEPAEGRFSTSNPLGKLYMERYYKQSNMAALAILEPVAKKHGIPLFEVALRRCVHHSKLQMPA</sequence>
<feature type="domain" description="NADP-dependent oxidoreductase" evidence="3">
    <location>
        <begin position="138"/>
        <end position="231"/>
    </location>
</feature>
<dbReference type="Gene3D" id="3.20.20.100">
    <property type="entry name" value="NADP-dependent oxidoreductase domain"/>
    <property type="match status" value="2"/>
</dbReference>